<evidence type="ECO:0000256" key="2">
    <source>
        <dbReference type="SAM" id="Phobius"/>
    </source>
</evidence>
<dbReference type="AlphaFoldDB" id="A0A8J4EFR4"/>
<comment type="caution">
    <text evidence="3">The sequence shown here is derived from an EMBL/GenBank/DDBJ whole genome shotgun (WGS) entry which is preliminary data.</text>
</comment>
<keyword evidence="4" id="KW-1185">Reference proteome</keyword>
<evidence type="ECO:0000256" key="1">
    <source>
        <dbReference type="SAM" id="MobiDB-lite"/>
    </source>
</evidence>
<feature type="region of interest" description="Disordered" evidence="1">
    <location>
        <begin position="1"/>
        <end position="42"/>
    </location>
</feature>
<feature type="transmembrane region" description="Helical" evidence="2">
    <location>
        <begin position="252"/>
        <end position="272"/>
    </location>
</feature>
<feature type="transmembrane region" description="Helical" evidence="2">
    <location>
        <begin position="157"/>
        <end position="176"/>
    </location>
</feature>
<dbReference type="RefSeq" id="WP_203930266.1">
    <property type="nucleotide sequence ID" value="NZ_BOPH01000079.1"/>
</dbReference>
<keyword evidence="2" id="KW-0472">Membrane</keyword>
<proteinExistence type="predicted"/>
<keyword evidence="2" id="KW-0812">Transmembrane</keyword>
<evidence type="ECO:0000313" key="3">
    <source>
        <dbReference type="EMBL" id="GIJ70362.1"/>
    </source>
</evidence>
<keyword evidence="2" id="KW-1133">Transmembrane helix</keyword>
<dbReference type="Proteomes" id="UP000635606">
    <property type="component" value="Unassembled WGS sequence"/>
</dbReference>
<name>A0A8J4EFR4_9ACTN</name>
<protein>
    <submittedName>
        <fullName evidence="3">Uncharacterized protein</fullName>
    </submittedName>
</protein>
<feature type="region of interest" description="Disordered" evidence="1">
    <location>
        <begin position="129"/>
        <end position="152"/>
    </location>
</feature>
<dbReference type="EMBL" id="BOPH01000079">
    <property type="protein sequence ID" value="GIJ70362.1"/>
    <property type="molecule type" value="Genomic_DNA"/>
</dbReference>
<feature type="transmembrane region" description="Helical" evidence="2">
    <location>
        <begin position="284"/>
        <end position="302"/>
    </location>
</feature>
<evidence type="ECO:0000313" key="4">
    <source>
        <dbReference type="Proteomes" id="UP000635606"/>
    </source>
</evidence>
<gene>
    <name evidence="3" type="ORF">Voc01_052790</name>
</gene>
<reference evidence="3" key="1">
    <citation type="submission" date="2021-01" db="EMBL/GenBank/DDBJ databases">
        <title>Whole genome shotgun sequence of Virgisporangium ochraceum NBRC 16418.</title>
        <authorList>
            <person name="Komaki H."/>
            <person name="Tamura T."/>
        </authorList>
    </citation>
    <scope>NUCLEOTIDE SEQUENCE</scope>
    <source>
        <strain evidence="3">NBRC 16418</strain>
    </source>
</reference>
<accession>A0A8J4EFR4</accession>
<organism evidence="3 4">
    <name type="scientific">Virgisporangium ochraceum</name>
    <dbReference type="NCBI Taxonomy" id="65505"/>
    <lineage>
        <taxon>Bacteria</taxon>
        <taxon>Bacillati</taxon>
        <taxon>Actinomycetota</taxon>
        <taxon>Actinomycetes</taxon>
        <taxon>Micromonosporales</taxon>
        <taxon>Micromonosporaceae</taxon>
        <taxon>Virgisporangium</taxon>
    </lineage>
</organism>
<sequence length="304" mass="31747">MNRDHSTTAWTPDWLGETPGPPAAGPAHAAPDESDSSDETRELIDLEAVEFGPLPFADEPIPALAAEPAPVFVDEPIPALADDRPLLFGDDPIPDQPRAKRARPVVSEGWAEERARPLADPSVGSLRSLGAVAVTGRRPTRPPSSPRKGRTAAAGSARGLVALVLLALLSAFFAWVTAEPLWLAVGHAERGTVTVTTCSGDRCLGTFTSAGFARDALPVMGDAPDPGVPTPARMTSERGARVYVEADTVSRAALGVALILLCGLGVVWGTGVRRLPERPARRTATLLGLAGPLTLLAAMLAVTY</sequence>